<comment type="caution">
    <text evidence="2">The sequence shown here is derived from an EMBL/GenBank/DDBJ whole genome shotgun (WGS) entry which is preliminary data.</text>
</comment>
<protein>
    <submittedName>
        <fullName evidence="2">Uncharacterized protein</fullName>
    </submittedName>
</protein>
<feature type="compositionally biased region" description="Acidic residues" evidence="1">
    <location>
        <begin position="184"/>
        <end position="193"/>
    </location>
</feature>
<sequence length="201" mass="21137">FFESLYSEILYNKTRLGVGLDVLIGECLELLVLEDGGSDGEVLLEVGLGLVGERLELLKSGEGLNVELIKSGLVSGNDIGLDLAGVSDNLLDEGLGLGSECVDLLLEESVELLGLLVKSGRLLLERVESLNRSLVAGVVGADLLEHLLVFLSELGDELLDLFGDHVLVLGGDVIDGVDGGGEGADGDEGQESDGAEHTWRR</sequence>
<feature type="region of interest" description="Disordered" evidence="1">
    <location>
        <begin position="179"/>
        <end position="201"/>
    </location>
</feature>
<name>A0AAN4ZF63_9BILA</name>
<evidence type="ECO:0000313" key="2">
    <source>
        <dbReference type="EMBL" id="GMR40102.1"/>
    </source>
</evidence>
<evidence type="ECO:0000313" key="3">
    <source>
        <dbReference type="Proteomes" id="UP001328107"/>
    </source>
</evidence>
<accession>A0AAN4ZF63</accession>
<dbReference type="Proteomes" id="UP001328107">
    <property type="component" value="Unassembled WGS sequence"/>
</dbReference>
<dbReference type="EMBL" id="BTRK01000003">
    <property type="protein sequence ID" value="GMR40102.1"/>
    <property type="molecule type" value="Genomic_DNA"/>
</dbReference>
<dbReference type="AlphaFoldDB" id="A0AAN4ZF63"/>
<organism evidence="2 3">
    <name type="scientific">Pristionchus mayeri</name>
    <dbReference type="NCBI Taxonomy" id="1317129"/>
    <lineage>
        <taxon>Eukaryota</taxon>
        <taxon>Metazoa</taxon>
        <taxon>Ecdysozoa</taxon>
        <taxon>Nematoda</taxon>
        <taxon>Chromadorea</taxon>
        <taxon>Rhabditida</taxon>
        <taxon>Rhabditina</taxon>
        <taxon>Diplogasteromorpha</taxon>
        <taxon>Diplogasteroidea</taxon>
        <taxon>Neodiplogasteridae</taxon>
        <taxon>Pristionchus</taxon>
    </lineage>
</organism>
<gene>
    <name evidence="2" type="ORF">PMAYCL1PPCAC_10297</name>
</gene>
<keyword evidence="3" id="KW-1185">Reference proteome</keyword>
<feature type="non-terminal residue" evidence="2">
    <location>
        <position position="1"/>
    </location>
</feature>
<proteinExistence type="predicted"/>
<feature type="non-terminal residue" evidence="2">
    <location>
        <position position="201"/>
    </location>
</feature>
<evidence type="ECO:0000256" key="1">
    <source>
        <dbReference type="SAM" id="MobiDB-lite"/>
    </source>
</evidence>
<reference evidence="3" key="1">
    <citation type="submission" date="2022-10" db="EMBL/GenBank/DDBJ databases">
        <title>Genome assembly of Pristionchus species.</title>
        <authorList>
            <person name="Yoshida K."/>
            <person name="Sommer R.J."/>
        </authorList>
    </citation>
    <scope>NUCLEOTIDE SEQUENCE [LARGE SCALE GENOMIC DNA]</scope>
    <source>
        <strain evidence="3">RS5460</strain>
    </source>
</reference>